<protein>
    <recommendedName>
        <fullName evidence="1">PiggyBac transposable element-derived protein domain-containing protein</fullName>
    </recommendedName>
</protein>
<organism evidence="2 3">
    <name type="scientific">Paramuricea clavata</name>
    <name type="common">Red gorgonian</name>
    <name type="synonym">Violescent sea-whip</name>
    <dbReference type="NCBI Taxonomy" id="317549"/>
    <lineage>
        <taxon>Eukaryota</taxon>
        <taxon>Metazoa</taxon>
        <taxon>Cnidaria</taxon>
        <taxon>Anthozoa</taxon>
        <taxon>Octocorallia</taxon>
        <taxon>Malacalcyonacea</taxon>
        <taxon>Plexauridae</taxon>
        <taxon>Paramuricea</taxon>
    </lineage>
</organism>
<feature type="domain" description="PiggyBac transposable element-derived protein" evidence="1">
    <location>
        <begin position="346"/>
        <end position="399"/>
    </location>
</feature>
<comment type="caution">
    <text evidence="2">The sequence shown here is derived from an EMBL/GenBank/DDBJ whole genome shotgun (WGS) entry which is preliminary data.</text>
</comment>
<dbReference type="Gene3D" id="3.40.50.12690">
    <property type="match status" value="1"/>
</dbReference>
<evidence type="ECO:0000313" key="3">
    <source>
        <dbReference type="Proteomes" id="UP001152795"/>
    </source>
</evidence>
<dbReference type="InterPro" id="IPR029526">
    <property type="entry name" value="PGBD"/>
</dbReference>
<dbReference type="Proteomes" id="UP001152795">
    <property type="component" value="Unassembled WGS sequence"/>
</dbReference>
<gene>
    <name evidence="2" type="ORF">PACLA_8A008731</name>
</gene>
<evidence type="ECO:0000313" key="2">
    <source>
        <dbReference type="EMBL" id="CAB4021710.1"/>
    </source>
</evidence>
<dbReference type="PANTHER" id="PTHR47510:SF3">
    <property type="entry name" value="ENDO_EXONUCLEASE_PHOSPHATASE DOMAIN-CONTAINING PROTEIN"/>
    <property type="match status" value="1"/>
</dbReference>
<proteinExistence type="predicted"/>
<name>A0A6S7IX07_PARCT</name>
<dbReference type="EMBL" id="CACRXK020011580">
    <property type="protein sequence ID" value="CAB4021710.1"/>
    <property type="molecule type" value="Genomic_DNA"/>
</dbReference>
<dbReference type="OrthoDB" id="410381at2759"/>
<evidence type="ECO:0000259" key="1">
    <source>
        <dbReference type="Pfam" id="PF13843"/>
    </source>
</evidence>
<dbReference type="SUPFAM" id="SSF52266">
    <property type="entry name" value="SGNH hydrolase"/>
    <property type="match status" value="1"/>
</dbReference>
<dbReference type="AlphaFoldDB" id="A0A6S7IX07"/>
<sequence length="420" mass="48253">MIKHLDCHRLKRSVQNGNKRVHAETYRGATTGAMQYHIKPCLQRKPDEIILHVGTNDLKEKNPNEVAKGVLKARNSNLSKEHSIIFEQSDLIEIFQIQSNLTNPNILWEEWKSKFLAVADLHAPPITRKVRSEYAPWITENIKKSMQNRDYLKKKAVKSGSRNVHEAYKRARNEVNKLVKNTKTKYFMNALSENNQNPKTMWNTIRTLTNKNSKTTNITEIHVENDHSVTEPKQIADAFNTFFINIGTQLADALPVTNITPESFITPANSSFEIHTVSIEKVFNLLSTIKVSKATGHDKISPKLLKDSADIIAPSLVNIFNQSIKTGIFPDDIALSTFHGNACNDELHHKPGMIATYNQFMNGVDRADQLLSHYCLNNKIRKWWKKVFWRLLEMCITNVYEIRKFKDSKVVHKQLRLTIT</sequence>
<reference evidence="2" key="1">
    <citation type="submission" date="2020-04" db="EMBL/GenBank/DDBJ databases">
        <authorList>
            <person name="Alioto T."/>
            <person name="Alioto T."/>
            <person name="Gomez Garrido J."/>
        </authorList>
    </citation>
    <scope>NUCLEOTIDE SEQUENCE</scope>
    <source>
        <strain evidence="2">A484AB</strain>
    </source>
</reference>
<keyword evidence="3" id="KW-1185">Reference proteome</keyword>
<accession>A0A6S7IX07</accession>
<dbReference type="PANTHER" id="PTHR47510">
    <property type="entry name" value="REVERSE TRANSCRIPTASE DOMAIN-CONTAINING PROTEIN"/>
    <property type="match status" value="1"/>
</dbReference>
<dbReference type="Pfam" id="PF13843">
    <property type="entry name" value="DDE_Tnp_1_7"/>
    <property type="match status" value="1"/>
</dbReference>